<evidence type="ECO:0000313" key="2">
    <source>
        <dbReference type="EMBL" id="MFG6489250.1"/>
    </source>
</evidence>
<comment type="caution">
    <text evidence="2">The sequence shown here is derived from an EMBL/GenBank/DDBJ whole genome shotgun (WGS) entry which is preliminary data.</text>
</comment>
<sequence>MRTWLAAAALLAALPSARAATVEIHPAGPTVPENLLRIELRFAQPQRLPFDIERVKLLDADGRQIEHALLDLALPSADGRRITVLMDPGRVKSGVGPNRDAGRALHAGETVRLQVDDPTGVEAPAVKAWQVTTAASRPLDISGWQLNEPRVGSRDALVVDLRAPISSSGEPLIAVVDATGRRVPGTTSLAEGDAVWRFTPARPWASGPHRLVAHADLEDPAGNRRCAAFEQVRESAVRCDADASLNFLPQARR</sequence>
<name>A0ABW7HHB6_9BURK</name>
<evidence type="ECO:0000313" key="3">
    <source>
        <dbReference type="Proteomes" id="UP001606134"/>
    </source>
</evidence>
<dbReference type="RefSeq" id="WP_394415591.1">
    <property type="nucleotide sequence ID" value="NZ_JBIGIC010000012.1"/>
</dbReference>
<evidence type="ECO:0008006" key="4">
    <source>
        <dbReference type="Google" id="ProtNLM"/>
    </source>
</evidence>
<feature type="chain" id="PRO_5045852473" description="Ig-like domain-containing protein" evidence="1">
    <location>
        <begin position="20"/>
        <end position="253"/>
    </location>
</feature>
<reference evidence="2 3" key="1">
    <citation type="submission" date="2024-08" db="EMBL/GenBank/DDBJ databases">
        <authorList>
            <person name="Lu H."/>
        </authorList>
    </citation>
    <scope>NUCLEOTIDE SEQUENCE [LARGE SCALE GENOMIC DNA]</scope>
    <source>
        <strain evidence="2 3">BYS78W</strain>
    </source>
</reference>
<evidence type="ECO:0000256" key="1">
    <source>
        <dbReference type="SAM" id="SignalP"/>
    </source>
</evidence>
<keyword evidence="3" id="KW-1185">Reference proteome</keyword>
<protein>
    <recommendedName>
        <fullName evidence="4">Ig-like domain-containing protein</fullName>
    </recommendedName>
</protein>
<gene>
    <name evidence="2" type="ORF">ACG04R_21380</name>
</gene>
<keyword evidence="1" id="KW-0732">Signal</keyword>
<proteinExistence type="predicted"/>
<accession>A0ABW7HHB6</accession>
<feature type="signal peptide" evidence="1">
    <location>
        <begin position="1"/>
        <end position="19"/>
    </location>
</feature>
<dbReference type="EMBL" id="JBIGIC010000012">
    <property type="protein sequence ID" value="MFG6489250.1"/>
    <property type="molecule type" value="Genomic_DNA"/>
</dbReference>
<dbReference type="Proteomes" id="UP001606134">
    <property type="component" value="Unassembled WGS sequence"/>
</dbReference>
<organism evidence="2 3">
    <name type="scientific">Pelomonas candidula</name>
    <dbReference type="NCBI Taxonomy" id="3299025"/>
    <lineage>
        <taxon>Bacteria</taxon>
        <taxon>Pseudomonadati</taxon>
        <taxon>Pseudomonadota</taxon>
        <taxon>Betaproteobacteria</taxon>
        <taxon>Burkholderiales</taxon>
        <taxon>Sphaerotilaceae</taxon>
        <taxon>Roseateles</taxon>
    </lineage>
</organism>